<accession>A0A4U6WC39</accession>
<evidence type="ECO:0000256" key="1">
    <source>
        <dbReference type="SAM" id="MobiDB-lite"/>
    </source>
</evidence>
<dbReference type="AlphaFoldDB" id="A0A4U6WC39"/>
<protein>
    <recommendedName>
        <fullName evidence="4">NET domain-containing protein</fullName>
    </recommendedName>
</protein>
<organism evidence="2 3">
    <name type="scientific">Setaria viridis</name>
    <name type="common">Green bristlegrass</name>
    <name type="synonym">Setaria italica subsp. viridis</name>
    <dbReference type="NCBI Taxonomy" id="4556"/>
    <lineage>
        <taxon>Eukaryota</taxon>
        <taxon>Viridiplantae</taxon>
        <taxon>Streptophyta</taxon>
        <taxon>Embryophyta</taxon>
        <taxon>Tracheophyta</taxon>
        <taxon>Spermatophyta</taxon>
        <taxon>Magnoliopsida</taxon>
        <taxon>Liliopsida</taxon>
        <taxon>Poales</taxon>
        <taxon>Poaceae</taxon>
        <taxon>PACMAD clade</taxon>
        <taxon>Panicoideae</taxon>
        <taxon>Panicodae</taxon>
        <taxon>Paniceae</taxon>
        <taxon>Cenchrinae</taxon>
        <taxon>Setaria</taxon>
    </lineage>
</organism>
<evidence type="ECO:0000313" key="2">
    <source>
        <dbReference type="EMBL" id="TKW40201.1"/>
    </source>
</evidence>
<feature type="region of interest" description="Disordered" evidence="1">
    <location>
        <begin position="137"/>
        <end position="163"/>
    </location>
</feature>
<dbReference type="Gramene" id="TKW40201">
    <property type="protein sequence ID" value="TKW40201"/>
    <property type="gene ID" value="SEVIR_1G230500v2"/>
</dbReference>
<dbReference type="EMBL" id="CM016552">
    <property type="protein sequence ID" value="TKW40201.1"/>
    <property type="molecule type" value="Genomic_DNA"/>
</dbReference>
<feature type="compositionally biased region" description="Polar residues" evidence="1">
    <location>
        <begin position="1"/>
        <end position="10"/>
    </location>
</feature>
<feature type="compositionally biased region" description="Acidic residues" evidence="1">
    <location>
        <begin position="236"/>
        <end position="250"/>
    </location>
</feature>
<feature type="compositionally biased region" description="Low complexity" evidence="1">
    <location>
        <begin position="210"/>
        <end position="235"/>
    </location>
</feature>
<keyword evidence="3" id="KW-1185">Reference proteome</keyword>
<dbReference type="Proteomes" id="UP000298652">
    <property type="component" value="Chromosome 1"/>
</dbReference>
<feature type="region of interest" description="Disordered" evidence="1">
    <location>
        <begin position="72"/>
        <end position="96"/>
    </location>
</feature>
<feature type="compositionally biased region" description="Low complexity" evidence="1">
    <location>
        <begin position="251"/>
        <end position="263"/>
    </location>
</feature>
<gene>
    <name evidence="2" type="ORF">SEVIR_1G230500v2</name>
</gene>
<sequence>MARQSSSTTRGVGGDQKLSAPCPKYTKVVRNGVVVEMEVIPVGGDGEVPNARPFVKPPRVVETATCGTMVREKKSASRAGADEQFSLPSPKRTKVTRDGVKTISVEPALGTLRKRMAAELDALHGLLRKAELLSSGNNGRSMAAAEPRSEAPAEASIKTPPAQRTKVFTPAKIVEFESAEDKNEFVDICGGVSPAVPVEKAGESGNSPISSSDFGSSSSSDSDSDSDSGSSSSSDSDSDSESDSDPDETVDVPVPLPQAVLPQENGTSVQPAPEPASEVVQSKEPEKHSKTDLIAKAKIRRQLLEIERAVLPDESIHARDLRRLCIAEYGRPGIMQRLGLFLKADAARPFSKRPRESSTGRVGADRKLPVPCPKYTKLVRNGAVVEMEIIPVARPLMKRPQVVGTATCGAMVREKKARRAAAAQEQFPEPIRSAPSCVVETSVDPALGPFGRGWPRNTEAEEHSKADLIAKAKVRRELLEMERAVLPDERDLKDLSIAEYGRPGTMQRLGLFLEADA</sequence>
<proteinExistence type="predicted"/>
<reference evidence="2" key="1">
    <citation type="submission" date="2019-03" db="EMBL/GenBank/DDBJ databases">
        <title>WGS assembly of Setaria viridis.</title>
        <authorList>
            <person name="Huang P."/>
            <person name="Jenkins J."/>
            <person name="Grimwood J."/>
            <person name="Barry K."/>
            <person name="Healey A."/>
            <person name="Mamidi S."/>
            <person name="Sreedasyam A."/>
            <person name="Shu S."/>
            <person name="Feldman M."/>
            <person name="Wu J."/>
            <person name="Yu Y."/>
            <person name="Chen C."/>
            <person name="Johnson J."/>
            <person name="Rokhsar D."/>
            <person name="Baxter I."/>
            <person name="Schmutz J."/>
            <person name="Brutnell T."/>
            <person name="Kellogg E."/>
        </authorList>
    </citation>
    <scope>NUCLEOTIDE SEQUENCE [LARGE SCALE GENOMIC DNA]</scope>
</reference>
<feature type="compositionally biased region" description="Low complexity" evidence="1">
    <location>
        <begin position="140"/>
        <end position="156"/>
    </location>
</feature>
<evidence type="ECO:0000313" key="3">
    <source>
        <dbReference type="Proteomes" id="UP000298652"/>
    </source>
</evidence>
<feature type="region of interest" description="Disordered" evidence="1">
    <location>
        <begin position="1"/>
        <end position="21"/>
    </location>
</feature>
<feature type="region of interest" description="Disordered" evidence="1">
    <location>
        <begin position="197"/>
        <end position="289"/>
    </location>
</feature>
<evidence type="ECO:0008006" key="4">
    <source>
        <dbReference type="Google" id="ProtNLM"/>
    </source>
</evidence>
<name>A0A4U6WC39_SETVI</name>